<evidence type="ECO:0000256" key="1">
    <source>
        <dbReference type="ARBA" id="ARBA00010088"/>
    </source>
</evidence>
<dbReference type="AlphaFoldDB" id="A0A1I0WPL6"/>
<dbReference type="OrthoDB" id="3252468at2"/>
<name>A0A1I0WPL6_9CELL</name>
<dbReference type="GO" id="GO:0016787">
    <property type="term" value="F:hydrolase activity"/>
    <property type="evidence" value="ECO:0007669"/>
    <property type="project" value="UniProtKB-KW"/>
</dbReference>
<protein>
    <submittedName>
        <fullName evidence="6">Alpha/beta hydrolase fold</fullName>
    </submittedName>
</protein>
<dbReference type="SUPFAM" id="SSF53474">
    <property type="entry name" value="alpha/beta-Hydrolases"/>
    <property type="match status" value="1"/>
</dbReference>
<evidence type="ECO:0000256" key="4">
    <source>
        <dbReference type="SAM" id="SignalP"/>
    </source>
</evidence>
<dbReference type="Pfam" id="PF08386">
    <property type="entry name" value="Abhydrolase_4"/>
    <property type="match status" value="1"/>
</dbReference>
<evidence type="ECO:0000256" key="3">
    <source>
        <dbReference type="ARBA" id="ARBA00022801"/>
    </source>
</evidence>
<keyword evidence="2 4" id="KW-0732">Signal</keyword>
<dbReference type="RefSeq" id="WP_090031309.1">
    <property type="nucleotide sequence ID" value="NZ_BONM01000002.1"/>
</dbReference>
<feature type="signal peptide" evidence="4">
    <location>
        <begin position="1"/>
        <end position="26"/>
    </location>
</feature>
<dbReference type="PANTHER" id="PTHR43248:SF29">
    <property type="entry name" value="TRIPEPTIDYL AMINOPEPTIDASE"/>
    <property type="match status" value="1"/>
</dbReference>
<proteinExistence type="inferred from homology"/>
<dbReference type="Gene3D" id="3.40.50.1820">
    <property type="entry name" value="alpha/beta hydrolase"/>
    <property type="match status" value="1"/>
</dbReference>
<dbReference type="InterPro" id="IPR029058">
    <property type="entry name" value="AB_hydrolase_fold"/>
</dbReference>
<accession>A0A1I0WPL6</accession>
<keyword evidence="7" id="KW-1185">Reference proteome</keyword>
<evidence type="ECO:0000313" key="7">
    <source>
        <dbReference type="Proteomes" id="UP000199012"/>
    </source>
</evidence>
<dbReference type="InterPro" id="IPR013595">
    <property type="entry name" value="Pept_S33_TAP-like_C"/>
</dbReference>
<feature type="chain" id="PRO_5039472255" evidence="4">
    <location>
        <begin position="27"/>
        <end position="508"/>
    </location>
</feature>
<evidence type="ECO:0000256" key="2">
    <source>
        <dbReference type="ARBA" id="ARBA00022729"/>
    </source>
</evidence>
<dbReference type="PANTHER" id="PTHR43248">
    <property type="entry name" value="2-SUCCINYL-6-HYDROXY-2,4-CYCLOHEXADIENE-1-CARBOXYLATE SYNTHASE"/>
    <property type="match status" value="1"/>
</dbReference>
<feature type="domain" description="Peptidase S33 tripeptidyl aminopeptidase-like C-terminal" evidence="5">
    <location>
        <begin position="407"/>
        <end position="508"/>
    </location>
</feature>
<dbReference type="InterPro" id="IPR051601">
    <property type="entry name" value="Serine_prot/Carboxylest_S33"/>
</dbReference>
<evidence type="ECO:0000313" key="6">
    <source>
        <dbReference type="EMBL" id="SFA90702.1"/>
    </source>
</evidence>
<dbReference type="EMBL" id="FOKA01000003">
    <property type="protein sequence ID" value="SFA90702.1"/>
    <property type="molecule type" value="Genomic_DNA"/>
</dbReference>
<comment type="similarity">
    <text evidence="1">Belongs to the peptidase S33 family.</text>
</comment>
<organism evidence="6 7">
    <name type="scientific">Cellulomonas marina</name>
    <dbReference type="NCBI Taxonomy" id="988821"/>
    <lineage>
        <taxon>Bacteria</taxon>
        <taxon>Bacillati</taxon>
        <taxon>Actinomycetota</taxon>
        <taxon>Actinomycetes</taxon>
        <taxon>Micrococcales</taxon>
        <taxon>Cellulomonadaceae</taxon>
        <taxon>Cellulomonas</taxon>
    </lineage>
</organism>
<sequence>MRPRPARRPAGPAALVALLAGLLAVAGCTPAVQQETVTPGPSTAAAAPADGDVAAQELVWTDCADLECATARVPLDWAEPEGETIGVALTRHAATGERLGTLFINPGGPGASGVDYVPAALAEFSDTLLASYDVVGFDPRGVGLSTPVDCVDDAELDVLTATDLDTSDAGLTEAAATWGAVGAQCLERTGPLLEHVDTVSAARDLDLLRTLVGDETLTYLGFSYGTQLGATYAALFPERVGRLVLDGALDPTLTSTEVSAGQAAGFEGALRAYVAYCQGQDTCPLDGDVEDGLAQVRTLLDKATAAPLTTGQDRRLTSALAFSGIAATLYSQASWDLLTQGLTAAITRGDGSVLLALSDAYYQRDAEGRYTSNMFEAFWSIGCADSRAPADVAEMRAAAAEVEAAAPTVGPWFSYGGVTCAQWPTPVAEPLPSYAAEGAAPILVVGTTNDPATPYAWAEKLATTLSSGVLLTFEGEGHTAYRASNTCIADVVDAYLVEGTVPADGTRC</sequence>
<gene>
    <name evidence="6" type="ORF">SAMN05421867_103146</name>
</gene>
<dbReference type="Proteomes" id="UP000199012">
    <property type="component" value="Unassembled WGS sequence"/>
</dbReference>
<dbReference type="STRING" id="988821.SAMN05421867_103146"/>
<evidence type="ECO:0000259" key="5">
    <source>
        <dbReference type="Pfam" id="PF08386"/>
    </source>
</evidence>
<keyword evidence="3 6" id="KW-0378">Hydrolase</keyword>
<reference evidence="7" key="1">
    <citation type="submission" date="2016-10" db="EMBL/GenBank/DDBJ databases">
        <authorList>
            <person name="Varghese N."/>
            <person name="Submissions S."/>
        </authorList>
    </citation>
    <scope>NUCLEOTIDE SEQUENCE [LARGE SCALE GENOMIC DNA]</scope>
    <source>
        <strain evidence="7">CGMCC 4.6945</strain>
    </source>
</reference>
<dbReference type="PROSITE" id="PS51257">
    <property type="entry name" value="PROKAR_LIPOPROTEIN"/>
    <property type="match status" value="1"/>
</dbReference>